<sequence length="55" mass="6405">MNRPKPPKRQVSEYSSEHAAMQEYIKKRAERFSAVPLCGHYLSNSCFFLVSQPFL</sequence>
<gene>
    <name evidence="1" type="ORF">SCFA_20012</name>
</gene>
<accession>A0A485LZI4</accession>
<name>A0A485LZI4_9ZZZZ</name>
<protein>
    <submittedName>
        <fullName evidence="1">Uncharacterized protein</fullName>
    </submittedName>
</protein>
<dbReference type="EMBL" id="CAADRM010000081">
    <property type="protein sequence ID" value="VFU13542.1"/>
    <property type="molecule type" value="Genomic_DNA"/>
</dbReference>
<reference evidence="1" key="1">
    <citation type="submission" date="2019-03" db="EMBL/GenBank/DDBJ databases">
        <authorList>
            <person name="Hao L."/>
        </authorList>
    </citation>
    <scope>NUCLEOTIDE SEQUENCE</scope>
</reference>
<proteinExistence type="predicted"/>
<evidence type="ECO:0000313" key="1">
    <source>
        <dbReference type="EMBL" id="VFU13542.1"/>
    </source>
</evidence>
<dbReference type="AlphaFoldDB" id="A0A485LZI4"/>
<organism evidence="1">
    <name type="scientific">anaerobic digester metagenome</name>
    <dbReference type="NCBI Taxonomy" id="1263854"/>
    <lineage>
        <taxon>unclassified sequences</taxon>
        <taxon>metagenomes</taxon>
        <taxon>ecological metagenomes</taxon>
    </lineage>
</organism>